<evidence type="ECO:0000313" key="4">
    <source>
        <dbReference type="EMBL" id="EWT01618.1"/>
    </source>
</evidence>
<proteinExistence type="predicted"/>
<evidence type="ECO:0000313" key="5">
    <source>
        <dbReference type="Proteomes" id="UP000019489"/>
    </source>
</evidence>
<feature type="region of interest" description="Disordered" evidence="1">
    <location>
        <begin position="1"/>
        <end position="29"/>
    </location>
</feature>
<keyword evidence="5" id="KW-1185">Reference proteome</keyword>
<feature type="compositionally biased region" description="Low complexity" evidence="1">
    <location>
        <begin position="1"/>
        <end position="16"/>
    </location>
</feature>
<dbReference type="STRING" id="1386089.N865_15120"/>
<accession>W9G9W8</accession>
<feature type="transmembrane region" description="Helical" evidence="2">
    <location>
        <begin position="137"/>
        <end position="153"/>
    </location>
</feature>
<evidence type="ECO:0000256" key="1">
    <source>
        <dbReference type="SAM" id="MobiDB-lite"/>
    </source>
</evidence>
<dbReference type="AlphaFoldDB" id="W9G9W8"/>
<evidence type="ECO:0000256" key="2">
    <source>
        <dbReference type="SAM" id="Phobius"/>
    </source>
</evidence>
<keyword evidence="2" id="KW-0812">Transmembrane</keyword>
<evidence type="ECO:0000259" key="3">
    <source>
        <dbReference type="Pfam" id="PF23636"/>
    </source>
</evidence>
<feature type="transmembrane region" description="Helical" evidence="2">
    <location>
        <begin position="111"/>
        <end position="131"/>
    </location>
</feature>
<feature type="transmembrane region" description="Helical" evidence="2">
    <location>
        <begin position="83"/>
        <end position="104"/>
    </location>
</feature>
<keyword evidence="2" id="KW-0472">Membrane</keyword>
<dbReference type="Proteomes" id="UP000019489">
    <property type="component" value="Unassembled WGS sequence"/>
</dbReference>
<dbReference type="eggNOG" id="ENOG5032TA6">
    <property type="taxonomic scope" value="Bacteria"/>
</dbReference>
<gene>
    <name evidence="4" type="ORF">N865_15120</name>
</gene>
<feature type="domain" description="DUF7144" evidence="3">
    <location>
        <begin position="39"/>
        <end position="154"/>
    </location>
</feature>
<reference evidence="4 5" key="1">
    <citation type="submission" date="2013-08" db="EMBL/GenBank/DDBJ databases">
        <title>Intrasporangium oryzae NRRL B-24470.</title>
        <authorList>
            <person name="Liu H."/>
            <person name="Wang G."/>
        </authorList>
    </citation>
    <scope>NUCLEOTIDE SEQUENCE [LARGE SCALE GENOMIC DNA]</scope>
    <source>
        <strain evidence="4 5">NRRL B-24470</strain>
    </source>
</reference>
<dbReference type="Pfam" id="PF23636">
    <property type="entry name" value="DUF7144"/>
    <property type="match status" value="1"/>
</dbReference>
<organism evidence="4 5">
    <name type="scientific">Intrasporangium oryzae NRRL B-24470</name>
    <dbReference type="NCBI Taxonomy" id="1386089"/>
    <lineage>
        <taxon>Bacteria</taxon>
        <taxon>Bacillati</taxon>
        <taxon>Actinomycetota</taxon>
        <taxon>Actinomycetes</taxon>
        <taxon>Micrococcales</taxon>
        <taxon>Intrasporangiaceae</taxon>
        <taxon>Intrasporangium</taxon>
    </lineage>
</organism>
<name>W9G9W8_9MICO</name>
<protein>
    <submittedName>
        <fullName evidence="4">Membrane protein</fullName>
    </submittedName>
</protein>
<feature type="transmembrane region" description="Helical" evidence="2">
    <location>
        <begin position="36"/>
        <end position="63"/>
    </location>
</feature>
<keyword evidence="2" id="KW-1133">Transmembrane helix</keyword>
<sequence>MSDIRSTPTPVPSTSPDGRPVATPPQAEWAPEPSGWVGWIAFGGVMMIMLGVFHAIQGLVAIFQDTYYLVGTNKLVVHVDYTAWGWIHMIIGLIVLFAGIGLLVGQMWARVVGVIAAMVSAVVNIGFLAAYPIWSTIMIAIDVLVIWAIMVHGREVRPPAESR</sequence>
<dbReference type="InterPro" id="IPR055568">
    <property type="entry name" value="DUF7144"/>
</dbReference>
<comment type="caution">
    <text evidence="4">The sequence shown here is derived from an EMBL/GenBank/DDBJ whole genome shotgun (WGS) entry which is preliminary data.</text>
</comment>
<dbReference type="EMBL" id="AWSA01000019">
    <property type="protein sequence ID" value="EWT01618.1"/>
    <property type="molecule type" value="Genomic_DNA"/>
</dbReference>
<dbReference type="RefSeq" id="WP_034805177.1">
    <property type="nucleotide sequence ID" value="NZ_AWSA01000019.1"/>
</dbReference>